<organism evidence="2 3">
    <name type="scientific">Sesamum alatum</name>
    <dbReference type="NCBI Taxonomy" id="300844"/>
    <lineage>
        <taxon>Eukaryota</taxon>
        <taxon>Viridiplantae</taxon>
        <taxon>Streptophyta</taxon>
        <taxon>Embryophyta</taxon>
        <taxon>Tracheophyta</taxon>
        <taxon>Spermatophyta</taxon>
        <taxon>Magnoliopsida</taxon>
        <taxon>eudicotyledons</taxon>
        <taxon>Gunneridae</taxon>
        <taxon>Pentapetalae</taxon>
        <taxon>asterids</taxon>
        <taxon>lamiids</taxon>
        <taxon>Lamiales</taxon>
        <taxon>Pedaliaceae</taxon>
        <taxon>Sesamum</taxon>
    </lineage>
</organism>
<reference evidence="2" key="1">
    <citation type="submission" date="2020-06" db="EMBL/GenBank/DDBJ databases">
        <authorList>
            <person name="Li T."/>
            <person name="Hu X."/>
            <person name="Zhang T."/>
            <person name="Song X."/>
            <person name="Zhang H."/>
            <person name="Dai N."/>
            <person name="Sheng W."/>
            <person name="Hou X."/>
            <person name="Wei L."/>
        </authorList>
    </citation>
    <scope>NUCLEOTIDE SEQUENCE</scope>
    <source>
        <strain evidence="2">3651</strain>
        <tissue evidence="2">Leaf</tissue>
    </source>
</reference>
<keyword evidence="3" id="KW-1185">Reference proteome</keyword>
<proteinExistence type="predicted"/>
<name>A0AAE2CN28_9LAMI</name>
<comment type="caution">
    <text evidence="2">The sequence shown here is derived from an EMBL/GenBank/DDBJ whole genome shotgun (WGS) entry which is preliminary data.</text>
</comment>
<gene>
    <name evidence="2" type="ORF">Salat_1124800</name>
</gene>
<evidence type="ECO:0000313" key="2">
    <source>
        <dbReference type="EMBL" id="KAK4428252.1"/>
    </source>
</evidence>
<evidence type="ECO:0000256" key="1">
    <source>
        <dbReference type="SAM" id="MobiDB-lite"/>
    </source>
</evidence>
<reference evidence="2" key="2">
    <citation type="journal article" date="2024" name="Plant">
        <title>Genomic evolution and insights into agronomic trait innovations of Sesamum species.</title>
        <authorList>
            <person name="Miao H."/>
            <person name="Wang L."/>
            <person name="Qu L."/>
            <person name="Liu H."/>
            <person name="Sun Y."/>
            <person name="Le M."/>
            <person name="Wang Q."/>
            <person name="Wei S."/>
            <person name="Zheng Y."/>
            <person name="Lin W."/>
            <person name="Duan Y."/>
            <person name="Cao H."/>
            <person name="Xiong S."/>
            <person name="Wang X."/>
            <person name="Wei L."/>
            <person name="Li C."/>
            <person name="Ma Q."/>
            <person name="Ju M."/>
            <person name="Zhao R."/>
            <person name="Li G."/>
            <person name="Mu C."/>
            <person name="Tian Q."/>
            <person name="Mei H."/>
            <person name="Zhang T."/>
            <person name="Gao T."/>
            <person name="Zhang H."/>
        </authorList>
    </citation>
    <scope>NUCLEOTIDE SEQUENCE</scope>
    <source>
        <strain evidence="2">3651</strain>
    </source>
</reference>
<feature type="region of interest" description="Disordered" evidence="1">
    <location>
        <begin position="1"/>
        <end position="40"/>
    </location>
</feature>
<feature type="compositionally biased region" description="Low complexity" evidence="1">
    <location>
        <begin position="9"/>
        <end position="25"/>
    </location>
</feature>
<protein>
    <submittedName>
        <fullName evidence="2">Uncharacterized protein</fullName>
    </submittedName>
</protein>
<evidence type="ECO:0000313" key="3">
    <source>
        <dbReference type="Proteomes" id="UP001293254"/>
    </source>
</evidence>
<feature type="region of interest" description="Disordered" evidence="1">
    <location>
        <begin position="78"/>
        <end position="105"/>
    </location>
</feature>
<dbReference type="Proteomes" id="UP001293254">
    <property type="component" value="Unassembled WGS sequence"/>
</dbReference>
<accession>A0AAE2CN28</accession>
<dbReference type="EMBL" id="JACGWO010000004">
    <property type="protein sequence ID" value="KAK4428252.1"/>
    <property type="molecule type" value="Genomic_DNA"/>
</dbReference>
<dbReference type="AlphaFoldDB" id="A0AAE2CN28"/>
<sequence>MFQLKLSALPQRHPSSLPLPQLSSRYRQPTTAPISAKKTAKSTDITKVGSLDFHGFISDLEPSPFCCKSRSCSQHHRPLIRGDTAGQRSHNRSRGYEEDFLGGSL</sequence>